<evidence type="ECO:0000313" key="2">
    <source>
        <dbReference type="Proteomes" id="UP000184383"/>
    </source>
</evidence>
<dbReference type="RefSeq" id="XP_040691560.1">
    <property type="nucleotide sequence ID" value="XM_040832972.1"/>
</dbReference>
<dbReference type="OrthoDB" id="3259529at2759"/>
<gene>
    <name evidence="1" type="ORF">ASPWEDRAFT_27221</name>
</gene>
<proteinExistence type="predicted"/>
<name>A0A1L9RSL3_ASPWE</name>
<dbReference type="VEuPathDB" id="FungiDB:ASPWEDRAFT_27221"/>
<protein>
    <submittedName>
        <fullName evidence="1">Uncharacterized protein</fullName>
    </submittedName>
</protein>
<accession>A0A1L9RSL3</accession>
<reference evidence="2" key="1">
    <citation type="journal article" date="2017" name="Genome Biol.">
        <title>Comparative genomics reveals high biological diversity and specific adaptations in the industrially and medically important fungal genus Aspergillus.</title>
        <authorList>
            <person name="de Vries R.P."/>
            <person name="Riley R."/>
            <person name="Wiebenga A."/>
            <person name="Aguilar-Osorio G."/>
            <person name="Amillis S."/>
            <person name="Uchima C.A."/>
            <person name="Anderluh G."/>
            <person name="Asadollahi M."/>
            <person name="Askin M."/>
            <person name="Barry K."/>
            <person name="Battaglia E."/>
            <person name="Bayram O."/>
            <person name="Benocci T."/>
            <person name="Braus-Stromeyer S.A."/>
            <person name="Caldana C."/>
            <person name="Canovas D."/>
            <person name="Cerqueira G.C."/>
            <person name="Chen F."/>
            <person name="Chen W."/>
            <person name="Choi C."/>
            <person name="Clum A."/>
            <person name="Dos Santos R.A."/>
            <person name="Damasio A.R."/>
            <person name="Diallinas G."/>
            <person name="Emri T."/>
            <person name="Fekete E."/>
            <person name="Flipphi M."/>
            <person name="Freyberg S."/>
            <person name="Gallo A."/>
            <person name="Gournas C."/>
            <person name="Habgood R."/>
            <person name="Hainaut M."/>
            <person name="Harispe M.L."/>
            <person name="Henrissat B."/>
            <person name="Hilden K.S."/>
            <person name="Hope R."/>
            <person name="Hossain A."/>
            <person name="Karabika E."/>
            <person name="Karaffa L."/>
            <person name="Karanyi Z."/>
            <person name="Krasevec N."/>
            <person name="Kuo A."/>
            <person name="Kusch H."/>
            <person name="LaButti K."/>
            <person name="Lagendijk E.L."/>
            <person name="Lapidus A."/>
            <person name="Levasseur A."/>
            <person name="Lindquist E."/>
            <person name="Lipzen A."/>
            <person name="Logrieco A.F."/>
            <person name="MacCabe A."/>
            <person name="Maekelae M.R."/>
            <person name="Malavazi I."/>
            <person name="Melin P."/>
            <person name="Meyer V."/>
            <person name="Mielnichuk N."/>
            <person name="Miskei M."/>
            <person name="Molnar A.P."/>
            <person name="Mule G."/>
            <person name="Ngan C.Y."/>
            <person name="Orejas M."/>
            <person name="Orosz E."/>
            <person name="Ouedraogo J.P."/>
            <person name="Overkamp K.M."/>
            <person name="Park H.-S."/>
            <person name="Perrone G."/>
            <person name="Piumi F."/>
            <person name="Punt P.J."/>
            <person name="Ram A.F."/>
            <person name="Ramon A."/>
            <person name="Rauscher S."/>
            <person name="Record E."/>
            <person name="Riano-Pachon D.M."/>
            <person name="Robert V."/>
            <person name="Roehrig J."/>
            <person name="Ruller R."/>
            <person name="Salamov A."/>
            <person name="Salih N.S."/>
            <person name="Samson R.A."/>
            <person name="Sandor E."/>
            <person name="Sanguinetti M."/>
            <person name="Schuetze T."/>
            <person name="Sepcic K."/>
            <person name="Shelest E."/>
            <person name="Sherlock G."/>
            <person name="Sophianopoulou V."/>
            <person name="Squina F.M."/>
            <person name="Sun H."/>
            <person name="Susca A."/>
            <person name="Todd R.B."/>
            <person name="Tsang A."/>
            <person name="Unkles S.E."/>
            <person name="van de Wiele N."/>
            <person name="van Rossen-Uffink D."/>
            <person name="Oliveira J.V."/>
            <person name="Vesth T.C."/>
            <person name="Visser J."/>
            <person name="Yu J.-H."/>
            <person name="Zhou M."/>
            <person name="Andersen M.R."/>
            <person name="Archer D.B."/>
            <person name="Baker S.E."/>
            <person name="Benoit I."/>
            <person name="Brakhage A.A."/>
            <person name="Braus G.H."/>
            <person name="Fischer R."/>
            <person name="Frisvad J.C."/>
            <person name="Goldman G.H."/>
            <person name="Houbraken J."/>
            <person name="Oakley B."/>
            <person name="Pocsi I."/>
            <person name="Scazzocchio C."/>
            <person name="Seiboth B."/>
            <person name="vanKuyk P.A."/>
            <person name="Wortman J."/>
            <person name="Dyer P.S."/>
            <person name="Grigoriev I.V."/>
        </authorList>
    </citation>
    <scope>NUCLEOTIDE SEQUENCE [LARGE SCALE GENOMIC DNA]</scope>
    <source>
        <strain evidence="2">DTO 134E9</strain>
    </source>
</reference>
<dbReference type="GeneID" id="63748820"/>
<dbReference type="EMBL" id="KV878211">
    <property type="protein sequence ID" value="OJJ37884.1"/>
    <property type="molecule type" value="Genomic_DNA"/>
</dbReference>
<evidence type="ECO:0000313" key="1">
    <source>
        <dbReference type="EMBL" id="OJJ37884.1"/>
    </source>
</evidence>
<organism evidence="1 2">
    <name type="scientific">Aspergillus wentii DTO 134E9</name>
    <dbReference type="NCBI Taxonomy" id="1073089"/>
    <lineage>
        <taxon>Eukaryota</taxon>
        <taxon>Fungi</taxon>
        <taxon>Dikarya</taxon>
        <taxon>Ascomycota</taxon>
        <taxon>Pezizomycotina</taxon>
        <taxon>Eurotiomycetes</taxon>
        <taxon>Eurotiomycetidae</taxon>
        <taxon>Eurotiales</taxon>
        <taxon>Aspergillaceae</taxon>
        <taxon>Aspergillus</taxon>
        <taxon>Aspergillus subgen. Cremei</taxon>
    </lineage>
</organism>
<dbReference type="AlphaFoldDB" id="A0A1L9RSL3"/>
<keyword evidence="2" id="KW-1185">Reference proteome</keyword>
<dbReference type="Proteomes" id="UP000184383">
    <property type="component" value="Unassembled WGS sequence"/>
</dbReference>
<sequence length="314" mass="36139">MNAVEIGENGELISNILHPLAIGEPDDRSATSEQLCAVISVLTDAGISCFIVDAWALLYYGTRHSADDRILCIPDEHHERAVELFKTIDILKPCDPHPFSRNSGRTPYHMYPRSKASGRLDFWLLVPASSYHLTCEPANVEWSLGGLPYPKLPVFVQSCIDSKDGVGLEKLIDAMDLSEEWGEENLELDGDTDTEWLKRRVELLRADGNGRYRFINRAPVSRRKMWKEYVGNKQRRLGWKRPPEIYATQYRRHGSKDMRAFQRRGLFIDVHPDTPLEVINLITTVHFCLFTLKRWHLDKPISKSCAQLGYRWFI</sequence>